<evidence type="ECO:0000256" key="2">
    <source>
        <dbReference type="PIRSR" id="PIRSR005962-1"/>
    </source>
</evidence>
<organism evidence="4 5">
    <name type="scientific">Alkaliphilus serpentinus</name>
    <dbReference type="NCBI Taxonomy" id="1482731"/>
    <lineage>
        <taxon>Bacteria</taxon>
        <taxon>Bacillati</taxon>
        <taxon>Bacillota</taxon>
        <taxon>Clostridia</taxon>
        <taxon>Peptostreptococcales</taxon>
        <taxon>Natronincolaceae</taxon>
        <taxon>Alkaliphilus</taxon>
    </lineage>
</organism>
<reference evidence="4 5" key="1">
    <citation type="submission" date="2019-10" db="EMBL/GenBank/DDBJ databases">
        <title>Alkaliphilus serpentinus sp. nov. and Alkaliphilus pronyensis sp. nov., two novel anaerobic alkaliphilic species isolated from the serpentinized-hosted hydrothermal field of the Prony Bay (New Caledonia).</title>
        <authorList>
            <person name="Postec A."/>
        </authorList>
    </citation>
    <scope>NUCLEOTIDE SEQUENCE [LARGE SCALE GENOMIC DNA]</scope>
    <source>
        <strain evidence="4 5">LacT</strain>
    </source>
</reference>
<evidence type="ECO:0000313" key="5">
    <source>
        <dbReference type="Proteomes" id="UP000465601"/>
    </source>
</evidence>
<dbReference type="CDD" id="cd03886">
    <property type="entry name" value="M20_Acy1"/>
    <property type="match status" value="1"/>
</dbReference>
<dbReference type="PANTHER" id="PTHR11014">
    <property type="entry name" value="PEPTIDASE M20 FAMILY MEMBER"/>
    <property type="match status" value="1"/>
</dbReference>
<protein>
    <submittedName>
        <fullName evidence="4">Amidohydrolase</fullName>
    </submittedName>
</protein>
<evidence type="ECO:0000313" key="4">
    <source>
        <dbReference type="EMBL" id="KAB3529829.1"/>
    </source>
</evidence>
<dbReference type="NCBIfam" id="TIGR01891">
    <property type="entry name" value="amidohydrolases"/>
    <property type="match status" value="1"/>
</dbReference>
<keyword evidence="5" id="KW-1185">Reference proteome</keyword>
<dbReference type="SUPFAM" id="SSF53187">
    <property type="entry name" value="Zn-dependent exopeptidases"/>
    <property type="match status" value="1"/>
</dbReference>
<dbReference type="GO" id="GO:0019877">
    <property type="term" value="P:diaminopimelate biosynthetic process"/>
    <property type="evidence" value="ECO:0007669"/>
    <property type="project" value="TreeGrafter"/>
</dbReference>
<dbReference type="PANTHER" id="PTHR11014:SF98">
    <property type="entry name" value="N-ACETYLDIAMINOPIMELATE DEACETYLASE"/>
    <property type="match status" value="1"/>
</dbReference>
<keyword evidence="1 4" id="KW-0378">Hydrolase</keyword>
<feature type="domain" description="Peptidase M20 dimerisation" evidence="3">
    <location>
        <begin position="187"/>
        <end position="276"/>
    </location>
</feature>
<accession>A0A833HNL5</accession>
<dbReference type="SUPFAM" id="SSF55031">
    <property type="entry name" value="Bacterial exopeptidase dimerisation domain"/>
    <property type="match status" value="1"/>
</dbReference>
<keyword evidence="2" id="KW-0464">Manganese</keyword>
<name>A0A833HNL5_9FIRM</name>
<comment type="caution">
    <text evidence="4">The sequence shown here is derived from an EMBL/GenBank/DDBJ whole genome shotgun (WGS) entry which is preliminary data.</text>
</comment>
<gene>
    <name evidence="4" type="ORF">F8153_08500</name>
</gene>
<dbReference type="InterPro" id="IPR036264">
    <property type="entry name" value="Bact_exopeptidase_dim_dom"/>
</dbReference>
<dbReference type="InterPro" id="IPR017439">
    <property type="entry name" value="Amidohydrolase"/>
</dbReference>
<dbReference type="EMBL" id="WBZB01000025">
    <property type="protein sequence ID" value="KAB3529829.1"/>
    <property type="molecule type" value="Genomic_DNA"/>
</dbReference>
<dbReference type="InterPro" id="IPR011650">
    <property type="entry name" value="Peptidase_M20_dimer"/>
</dbReference>
<feature type="binding site" evidence="2">
    <location>
        <position position="101"/>
    </location>
    <ligand>
        <name>Mn(2+)</name>
        <dbReference type="ChEBI" id="CHEBI:29035"/>
        <label>2</label>
    </ligand>
</feature>
<dbReference type="Proteomes" id="UP000465601">
    <property type="component" value="Unassembled WGS sequence"/>
</dbReference>
<dbReference type="InterPro" id="IPR002933">
    <property type="entry name" value="Peptidase_M20"/>
</dbReference>
<feature type="binding site" evidence="2">
    <location>
        <position position="163"/>
    </location>
    <ligand>
        <name>Mn(2+)</name>
        <dbReference type="ChEBI" id="CHEBI:29035"/>
        <label>2</label>
    </ligand>
</feature>
<dbReference type="OrthoDB" id="9776731at2"/>
<dbReference type="GO" id="GO:0046872">
    <property type="term" value="F:metal ion binding"/>
    <property type="evidence" value="ECO:0007669"/>
    <property type="project" value="UniProtKB-KW"/>
</dbReference>
<feature type="binding site" evidence="2">
    <location>
        <position position="356"/>
    </location>
    <ligand>
        <name>Mn(2+)</name>
        <dbReference type="ChEBI" id="CHEBI:29035"/>
        <label>2</label>
    </ligand>
</feature>
<dbReference type="Pfam" id="PF07687">
    <property type="entry name" value="M20_dimer"/>
    <property type="match status" value="1"/>
</dbReference>
<dbReference type="FunFam" id="3.30.70.360:FF:000001">
    <property type="entry name" value="N-acetyldiaminopimelate deacetylase"/>
    <property type="match status" value="1"/>
</dbReference>
<dbReference type="Gene3D" id="3.30.70.360">
    <property type="match status" value="1"/>
</dbReference>
<evidence type="ECO:0000259" key="3">
    <source>
        <dbReference type="Pfam" id="PF07687"/>
    </source>
</evidence>
<feature type="binding site" evidence="2">
    <location>
        <position position="103"/>
    </location>
    <ligand>
        <name>Mn(2+)</name>
        <dbReference type="ChEBI" id="CHEBI:29035"/>
        <label>2</label>
    </ligand>
</feature>
<dbReference type="GO" id="GO:0050118">
    <property type="term" value="F:N-acetyldiaminopimelate deacetylase activity"/>
    <property type="evidence" value="ECO:0007669"/>
    <property type="project" value="UniProtKB-ARBA"/>
</dbReference>
<proteinExistence type="predicted"/>
<dbReference type="PIRSF" id="PIRSF005962">
    <property type="entry name" value="Pept_M20D_amidohydro"/>
    <property type="match status" value="1"/>
</dbReference>
<dbReference type="AlphaFoldDB" id="A0A833HNL5"/>
<dbReference type="Gene3D" id="3.40.630.10">
    <property type="entry name" value="Zn peptidases"/>
    <property type="match status" value="1"/>
</dbReference>
<dbReference type="Pfam" id="PF01546">
    <property type="entry name" value="Peptidase_M20"/>
    <property type="match status" value="1"/>
</dbReference>
<comment type="cofactor">
    <cofactor evidence="2">
        <name>Mn(2+)</name>
        <dbReference type="ChEBI" id="CHEBI:29035"/>
    </cofactor>
    <text evidence="2">The Mn(2+) ion enhances activity.</text>
</comment>
<sequence length="386" mass="43209">MLIKNDLKQLAYKMKEYRRELHRIPELAFQEVKTSKYIADSLREIGVDFEEQVIGTGIIAHIKGREGKRTLAFRADMDALEIEEKNASDYISSHSGKMHACGHDGHMAMLIGLAAYLKENIHQLNDDVVLIFQPAEEGIGGAQPIVEKGFLKKYHVDEIYGIHIYPGIEEGKMGVKPGPMMSQTGEFDILIKGVSGHGAMPHTSIDSVVIAAQLISGLQTIVSRSINPIEPSVVTIGRVIAGERRNVIAGEAILEGTIRSFSQEVYDKIKQEMENYTKGLRLIHNCEISIIFRDMYPAVENDKYLTEELIKGQDPGVIEEIQPVMLAEDFSYYQKSVPGVFLFLGSGSKEFNHSLHNNRFNFNEDILAFGLNAYINILKQRGALEK</sequence>
<keyword evidence="2" id="KW-0479">Metal-binding</keyword>
<feature type="binding site" evidence="2">
    <location>
        <position position="137"/>
    </location>
    <ligand>
        <name>Mn(2+)</name>
        <dbReference type="ChEBI" id="CHEBI:29035"/>
        <label>2</label>
    </ligand>
</feature>
<dbReference type="RefSeq" id="WP_151865928.1">
    <property type="nucleotide sequence ID" value="NZ_WBZB01000025.1"/>
</dbReference>
<evidence type="ECO:0000256" key="1">
    <source>
        <dbReference type="ARBA" id="ARBA00022801"/>
    </source>
</evidence>